<accession>A0A2M8QA19</accession>
<dbReference type="EMBL" id="PGTN01000116">
    <property type="protein sequence ID" value="PJF46646.1"/>
    <property type="molecule type" value="Genomic_DNA"/>
</dbReference>
<dbReference type="InterPro" id="IPR008979">
    <property type="entry name" value="Galactose-bd-like_sf"/>
</dbReference>
<evidence type="ECO:0000313" key="1">
    <source>
        <dbReference type="EMBL" id="PJF46646.1"/>
    </source>
</evidence>
<feature type="non-terminal residue" evidence="1">
    <location>
        <position position="478"/>
    </location>
</feature>
<dbReference type="Proteomes" id="UP000230790">
    <property type="component" value="Unassembled WGS sequence"/>
</dbReference>
<organism evidence="1 2">
    <name type="scientific">Candidatus Thermofonsia Clade 3 bacterium</name>
    <dbReference type="NCBI Taxonomy" id="2364212"/>
    <lineage>
        <taxon>Bacteria</taxon>
        <taxon>Bacillati</taxon>
        <taxon>Chloroflexota</taxon>
        <taxon>Candidatus Thermofontia</taxon>
        <taxon>Candidatus Thermofonsia Clade 3</taxon>
    </lineage>
</organism>
<evidence type="ECO:0000313" key="2">
    <source>
        <dbReference type="Proteomes" id="UP000230790"/>
    </source>
</evidence>
<dbReference type="SUPFAM" id="SSF49785">
    <property type="entry name" value="Galactose-binding domain-like"/>
    <property type="match status" value="2"/>
</dbReference>
<reference evidence="1 2" key="1">
    <citation type="submission" date="2017-11" db="EMBL/GenBank/DDBJ databases">
        <title>Evolution of Phototrophy in the Chloroflexi Phylum Driven by Horizontal Gene Transfer.</title>
        <authorList>
            <person name="Ward L.M."/>
            <person name="Hemp J."/>
            <person name="Shih P.M."/>
            <person name="Mcglynn S.E."/>
            <person name="Fischer W."/>
        </authorList>
    </citation>
    <scope>NUCLEOTIDE SEQUENCE [LARGE SCALE GENOMIC DNA]</scope>
    <source>
        <strain evidence="1">JP3_7</strain>
    </source>
</reference>
<dbReference type="Gene3D" id="2.60.120.430">
    <property type="entry name" value="Galactose-binding lectin"/>
    <property type="match status" value="3"/>
</dbReference>
<dbReference type="AlphaFoldDB" id="A0A2M8QA19"/>
<comment type="caution">
    <text evidence="1">The sequence shown here is derived from an EMBL/GenBank/DDBJ whole genome shotgun (WGS) entry which is preliminary data.</text>
</comment>
<sequence length="478" mass="50805">MLFALNDASMRVPARTAFALGDEVVYADALGANWANWSWGGSYNLNHTGTVYAGSSAIEATMTSGYAGLSLRVDPGLPGANYSVIQFWVHGGASGTRQLQVFVHLTDSGGPGNETNAVPFDAPAGQWTKVVIPLSAFNSPPATTIKRINIQDRTGAGQPTFYVDEIKLLAAPTVPADCTTPVYLDALAAGWQNWSWGGPHDFANSTTVQDGNFAIEANMTSGYAGLSFRVDPGLTGSSYTSIRFWVHGGSASGKRKLQVFVQQNDTGGDTNTVPFNATPGQWTQVVIPLYALGNPATIKRINIQDRTGAGQPTFYVDTVCLSNDPVSPPPPPPPNCTTPIYLDALAPNWHNWSWNGSYDFAGDTVVQAGTFAIEATMSPYGGLSFRVDPGLPGNSYTAVFLWVHGGASGVRQLQVFIQQNDTGGDTNTVPIDAPAGQWTQIGIPLWAFGSPATIKRINIQDRTGAGQPTFYVDTVCLS</sequence>
<proteinExistence type="predicted"/>
<name>A0A2M8QA19_9CHLR</name>
<gene>
    <name evidence="1" type="ORF">CUN48_12755</name>
</gene>
<protein>
    <submittedName>
        <fullName evidence="1">Uncharacterized protein</fullName>
    </submittedName>
</protein>